<dbReference type="InterPro" id="IPR044516">
    <property type="entry name" value="UXS-like"/>
</dbReference>
<dbReference type="PANTHER" id="PTHR43078">
    <property type="entry name" value="UDP-GLUCURONIC ACID DECARBOXYLASE-RELATED"/>
    <property type="match status" value="1"/>
</dbReference>
<name>A0A2X0VD89_9GAMM</name>
<evidence type="ECO:0000256" key="3">
    <source>
        <dbReference type="ARBA" id="ARBA00023027"/>
    </source>
</evidence>
<dbReference type="PANTHER" id="PTHR43078:SF6">
    <property type="entry name" value="UDP-GLUCURONIC ACID DECARBOXYLASE 1"/>
    <property type="match status" value="1"/>
</dbReference>
<dbReference type="GO" id="GO:0070403">
    <property type="term" value="F:NAD+ binding"/>
    <property type="evidence" value="ECO:0007669"/>
    <property type="project" value="InterPro"/>
</dbReference>
<organism evidence="6 7">
    <name type="scientific">Anaerobiospirillum thomasii</name>
    <dbReference type="NCBI Taxonomy" id="179995"/>
    <lineage>
        <taxon>Bacteria</taxon>
        <taxon>Pseudomonadati</taxon>
        <taxon>Pseudomonadota</taxon>
        <taxon>Gammaproteobacteria</taxon>
        <taxon>Aeromonadales</taxon>
        <taxon>Succinivibrionaceae</taxon>
        <taxon>Anaerobiospirillum</taxon>
    </lineage>
</organism>
<accession>A0A2X0VD89</accession>
<keyword evidence="4" id="KW-0456">Lyase</keyword>
<dbReference type="GO" id="GO:0048040">
    <property type="term" value="F:UDP-glucuronate decarboxylase activity"/>
    <property type="evidence" value="ECO:0007669"/>
    <property type="project" value="TreeGrafter"/>
</dbReference>
<evidence type="ECO:0000313" key="7">
    <source>
        <dbReference type="Proteomes" id="UP000250086"/>
    </source>
</evidence>
<dbReference type="SUPFAM" id="SSF51735">
    <property type="entry name" value="NAD(P)-binding Rossmann-fold domains"/>
    <property type="match status" value="1"/>
</dbReference>
<keyword evidence="3" id="KW-0520">NAD</keyword>
<protein>
    <submittedName>
        <fullName evidence="6">NAD-dependent epimerase/dehydratase family protein</fullName>
    </submittedName>
</protein>
<dbReference type="AlphaFoldDB" id="A0A2X0VD89"/>
<comment type="cofactor">
    <cofactor evidence="1">
        <name>NAD(+)</name>
        <dbReference type="ChEBI" id="CHEBI:57540"/>
    </cofactor>
</comment>
<evidence type="ECO:0000313" key="6">
    <source>
        <dbReference type="EMBL" id="SPT70875.1"/>
    </source>
</evidence>
<keyword evidence="2" id="KW-0210">Decarboxylase</keyword>
<evidence type="ECO:0000259" key="5">
    <source>
        <dbReference type="Pfam" id="PF01370"/>
    </source>
</evidence>
<feature type="domain" description="NAD-dependent epimerase/dehydratase" evidence="5">
    <location>
        <begin position="11"/>
        <end position="241"/>
    </location>
</feature>
<gene>
    <name evidence="6" type="ORF">NCTC13093_02299</name>
</gene>
<evidence type="ECO:0000256" key="1">
    <source>
        <dbReference type="ARBA" id="ARBA00001911"/>
    </source>
</evidence>
<dbReference type="RefSeq" id="WP_113744892.1">
    <property type="nucleotide sequence ID" value="NZ_UAPV01000001.1"/>
</dbReference>
<evidence type="ECO:0000256" key="4">
    <source>
        <dbReference type="ARBA" id="ARBA00023239"/>
    </source>
</evidence>
<evidence type="ECO:0000256" key="2">
    <source>
        <dbReference type="ARBA" id="ARBA00022793"/>
    </source>
</evidence>
<dbReference type="Proteomes" id="UP000250086">
    <property type="component" value="Unassembled WGS sequence"/>
</dbReference>
<dbReference type="Gene3D" id="3.40.50.720">
    <property type="entry name" value="NAD(P)-binding Rossmann-like Domain"/>
    <property type="match status" value="1"/>
</dbReference>
<dbReference type="EMBL" id="UAPV01000001">
    <property type="protein sequence ID" value="SPT70875.1"/>
    <property type="molecule type" value="Genomic_DNA"/>
</dbReference>
<reference evidence="6 7" key="1">
    <citation type="submission" date="2018-06" db="EMBL/GenBank/DDBJ databases">
        <authorList>
            <consortium name="Pathogen Informatics"/>
            <person name="Doyle S."/>
        </authorList>
    </citation>
    <scope>NUCLEOTIDE SEQUENCE [LARGE SCALE GENOMIC DNA]</scope>
    <source>
        <strain evidence="6 7">NCTC13093</strain>
    </source>
</reference>
<proteinExistence type="predicted"/>
<dbReference type="InterPro" id="IPR001509">
    <property type="entry name" value="Epimerase_deHydtase"/>
</dbReference>
<keyword evidence="7" id="KW-1185">Reference proteome</keyword>
<dbReference type="Pfam" id="PF01370">
    <property type="entry name" value="Epimerase"/>
    <property type="match status" value="1"/>
</dbReference>
<dbReference type="GO" id="GO:0042732">
    <property type="term" value="P:D-xylose metabolic process"/>
    <property type="evidence" value="ECO:0007669"/>
    <property type="project" value="InterPro"/>
</dbReference>
<dbReference type="GO" id="GO:0005737">
    <property type="term" value="C:cytoplasm"/>
    <property type="evidence" value="ECO:0007669"/>
    <property type="project" value="TreeGrafter"/>
</dbReference>
<dbReference type="InterPro" id="IPR036291">
    <property type="entry name" value="NAD(P)-bd_dom_sf"/>
</dbReference>
<sequence length="316" mass="35757">MIKTNKDQLKVLITGTNGLITRSILHYLDRENSTADVVLMGRNKNISINTNYISTTVVDYDDINFIPKQDLIIHTASPTSSEFFASKPVETILDIITLSNKIAKLSATTGARLVYLSSVEAYGNVDSERELKEKDLGYIDLQSTRSCYPESKRISELICKCYETEYGLDYICIRLAQTFGWGVDKNDNRVFSYISKKILNNEDIILCSKGETYKDYISSTDAASGIIHLALNGQTGKTYNLSNEQNRCSINDLCQIAMKVFGKNVEVIHQITENKKYPKEQKILLSCEEARKIGFIPHDSLEQMFVDMINYWNGSN</sequence>